<dbReference type="InterPro" id="IPR036457">
    <property type="entry name" value="PPM-type-like_dom_sf"/>
</dbReference>
<accession>A0A401FRJ1</accession>
<dbReference type="Pfam" id="PF07228">
    <property type="entry name" value="SpoIIE"/>
    <property type="match status" value="1"/>
</dbReference>
<reference evidence="8" key="2">
    <citation type="submission" date="2019-01" db="EMBL/GenBank/DDBJ databases">
        <title>Genome sequence of Desulfonema ishimotonii strain Tokyo 01.</title>
        <authorList>
            <person name="Fukui M."/>
        </authorList>
    </citation>
    <scope>NUCLEOTIDE SEQUENCE [LARGE SCALE GENOMIC DNA]</scope>
    <source>
        <strain evidence="8">Tokyo 01</strain>
    </source>
</reference>
<dbReference type="AlphaFoldDB" id="A0A401FRJ1"/>
<dbReference type="SMART" id="SM00331">
    <property type="entry name" value="PP2C_SIG"/>
    <property type="match status" value="1"/>
</dbReference>
<proteinExistence type="predicted"/>
<feature type="coiled-coil region" evidence="3">
    <location>
        <begin position="142"/>
        <end position="215"/>
    </location>
</feature>
<dbReference type="Proteomes" id="UP000288096">
    <property type="component" value="Unassembled WGS sequence"/>
</dbReference>
<dbReference type="InterPro" id="IPR001789">
    <property type="entry name" value="Sig_transdc_resp-reg_receiver"/>
</dbReference>
<keyword evidence="1 2" id="KW-0597">Phosphoprotein</keyword>
<dbReference type="InterPro" id="IPR011006">
    <property type="entry name" value="CheY-like_superfamily"/>
</dbReference>
<feature type="region of interest" description="Disordered" evidence="4">
    <location>
        <begin position="857"/>
        <end position="881"/>
    </location>
</feature>
<dbReference type="PROSITE" id="PS50112">
    <property type="entry name" value="PAS"/>
    <property type="match status" value="2"/>
</dbReference>
<dbReference type="InterPro" id="IPR035965">
    <property type="entry name" value="PAS-like_dom_sf"/>
</dbReference>
<dbReference type="GO" id="GO:0000160">
    <property type="term" value="P:phosphorelay signal transduction system"/>
    <property type="evidence" value="ECO:0007669"/>
    <property type="project" value="InterPro"/>
</dbReference>
<feature type="domain" description="Response regulatory" evidence="5">
    <location>
        <begin position="9"/>
        <end position="122"/>
    </location>
</feature>
<dbReference type="Pfam" id="PF00989">
    <property type="entry name" value="PAS"/>
    <property type="match status" value="1"/>
</dbReference>
<dbReference type="InterPro" id="IPR000014">
    <property type="entry name" value="PAS"/>
</dbReference>
<dbReference type="InterPro" id="IPR003594">
    <property type="entry name" value="HATPase_dom"/>
</dbReference>
<evidence type="ECO:0000313" key="8">
    <source>
        <dbReference type="Proteomes" id="UP000288096"/>
    </source>
</evidence>
<dbReference type="SUPFAM" id="SSF52172">
    <property type="entry name" value="CheY-like"/>
    <property type="match status" value="1"/>
</dbReference>
<evidence type="ECO:0000259" key="5">
    <source>
        <dbReference type="PROSITE" id="PS50110"/>
    </source>
</evidence>
<dbReference type="SUPFAM" id="SSF81606">
    <property type="entry name" value="PP2C-like"/>
    <property type="match status" value="1"/>
</dbReference>
<dbReference type="OrthoDB" id="9787818at2"/>
<feature type="modified residue" description="4-aspartylphosphate" evidence="2">
    <location>
        <position position="58"/>
    </location>
</feature>
<evidence type="ECO:0000256" key="4">
    <source>
        <dbReference type="SAM" id="MobiDB-lite"/>
    </source>
</evidence>
<evidence type="ECO:0000259" key="6">
    <source>
        <dbReference type="PROSITE" id="PS50112"/>
    </source>
</evidence>
<evidence type="ECO:0000256" key="3">
    <source>
        <dbReference type="SAM" id="Coils"/>
    </source>
</evidence>
<gene>
    <name evidence="7" type="ORF">DENIS_0514</name>
</gene>
<dbReference type="Gene3D" id="3.60.40.10">
    <property type="entry name" value="PPM-type phosphatase domain"/>
    <property type="match status" value="1"/>
</dbReference>
<dbReference type="PANTHER" id="PTHR44591">
    <property type="entry name" value="STRESS RESPONSE REGULATOR PROTEIN 1"/>
    <property type="match status" value="1"/>
</dbReference>
<dbReference type="SMART" id="SM00448">
    <property type="entry name" value="REC"/>
    <property type="match status" value="1"/>
</dbReference>
<dbReference type="Pfam" id="PF00072">
    <property type="entry name" value="Response_reg"/>
    <property type="match status" value="1"/>
</dbReference>
<dbReference type="EMBL" id="BEXT01000001">
    <property type="protein sequence ID" value="GBC59575.1"/>
    <property type="molecule type" value="Genomic_DNA"/>
</dbReference>
<dbReference type="Gene3D" id="3.30.450.20">
    <property type="entry name" value="PAS domain"/>
    <property type="match status" value="2"/>
</dbReference>
<feature type="domain" description="PAS" evidence="6">
    <location>
        <begin position="205"/>
        <end position="265"/>
    </location>
</feature>
<dbReference type="SUPFAM" id="SSF55874">
    <property type="entry name" value="ATPase domain of HSP90 chaperone/DNA topoisomerase II/histidine kinase"/>
    <property type="match status" value="1"/>
</dbReference>
<feature type="compositionally biased region" description="Polar residues" evidence="4">
    <location>
        <begin position="861"/>
        <end position="881"/>
    </location>
</feature>
<reference evidence="8" key="1">
    <citation type="submission" date="2017-11" db="EMBL/GenBank/DDBJ databases">
        <authorList>
            <person name="Watanabe M."/>
            <person name="Kojima H."/>
        </authorList>
    </citation>
    <scope>NUCLEOTIDE SEQUENCE [LARGE SCALE GENOMIC DNA]</scope>
    <source>
        <strain evidence="8">Tokyo 01</strain>
    </source>
</reference>
<feature type="domain" description="PAS" evidence="6">
    <location>
        <begin position="329"/>
        <end position="375"/>
    </location>
</feature>
<dbReference type="CDD" id="cd00130">
    <property type="entry name" value="PAS"/>
    <property type="match status" value="2"/>
</dbReference>
<dbReference type="Gene3D" id="3.30.565.10">
    <property type="entry name" value="Histidine kinase-like ATPase, C-terminal domain"/>
    <property type="match status" value="1"/>
</dbReference>
<dbReference type="NCBIfam" id="TIGR00229">
    <property type="entry name" value="sensory_box"/>
    <property type="match status" value="2"/>
</dbReference>
<evidence type="ECO:0000256" key="1">
    <source>
        <dbReference type="ARBA" id="ARBA00022553"/>
    </source>
</evidence>
<evidence type="ECO:0000313" key="7">
    <source>
        <dbReference type="EMBL" id="GBC59575.1"/>
    </source>
</evidence>
<dbReference type="PROSITE" id="PS50110">
    <property type="entry name" value="RESPONSE_REGULATORY"/>
    <property type="match status" value="1"/>
</dbReference>
<dbReference type="InterPro" id="IPR050595">
    <property type="entry name" value="Bact_response_regulator"/>
</dbReference>
<dbReference type="RefSeq" id="WP_124327078.1">
    <property type="nucleotide sequence ID" value="NZ_BEXT01000001.1"/>
</dbReference>
<evidence type="ECO:0008006" key="9">
    <source>
        <dbReference type="Google" id="ProtNLM"/>
    </source>
</evidence>
<comment type="caution">
    <text evidence="7">The sequence shown here is derived from an EMBL/GenBank/DDBJ whole genome shotgun (WGS) entry which is preliminary data.</text>
</comment>
<keyword evidence="3" id="KW-0175">Coiled coil</keyword>
<dbReference type="Pfam" id="PF13581">
    <property type="entry name" value="HATPase_c_2"/>
    <property type="match status" value="1"/>
</dbReference>
<dbReference type="InterPro" id="IPR036890">
    <property type="entry name" value="HATPase_C_sf"/>
</dbReference>
<sequence length="881" mass="100452">MTLRVNRHYVMIVEDDTENAELLNKMLSGAGYDVAWVDSGPAALAAARRKPPDLILLDVLMPEMDGYEVCRHLKADPATRKIPVIFISGMNDERTGLQAGAVDYIRKPMSPAIIRARVRTHLELKRYRDYLEGLVRERTRELETANRRLQEEVAVRKKAESNLRKYQGRLEGLVRQRTAALSAANERLQKEIFEKKQAEKQLKEREETYRSVFENTGSATLIVEEDMTISMANAECEKLTGFSREEIQGKRKWIDFVAPQDAERLTMYHRLRRQGVPVPTAYECSLIDAKGRKKDIFVQVDLIPGTRKSVASWIDMTARKRSETALKENEAYLRTIMSTIQTGVLITDPETCRIADANPCAAKMIGIGADQLIGRDYRRYVRCEPGEEYIEGNPGNMSCPRGEKCDRVIQTACGEQIHVRHAYAHVGFRDREYVIQSFLDITDIKKLLKKQDINIDLSRNILNLVNRVSPRHTLLSGKLLFFDALAVPCHKQGGDHYFVRNLPAWQTGKYVRKTLLSLKDQSGHEVGCVLRSIITDLIHHAVLTRFSHRSFEEGLTRLNREICKLGLFRGEDFFTSVNVEIDHRTLVLKYTSAGHPPFLLIRENEIHLLPETGENGANMPMGIVTAVEYGAGTFQLRVGDRLLFYTDGLPEMTTDNTGQMLSLPELREITARIVRQRPQIPVSELMRDLLDTIADMSGKEVCPPGINTSGDDITLIGLELEDDTAWQTIRRSPQATEAAVRMASELHREIAGEWRIRGYEDPDIRLWTVLEEGIFNAWKHGNRRRPEASVTVRWRYGNDFYLEIEDEGDGFDPETVSDPTSDENIMQTSGRGIFMIRYYGDSVRWTNRGRCIRVTFRKTPKQTQGPSDPVSSRLVNLWTSH</sequence>
<evidence type="ECO:0000256" key="2">
    <source>
        <dbReference type="PROSITE-ProRule" id="PRU00169"/>
    </source>
</evidence>
<dbReference type="GO" id="GO:0006355">
    <property type="term" value="P:regulation of DNA-templated transcription"/>
    <property type="evidence" value="ECO:0007669"/>
    <property type="project" value="InterPro"/>
</dbReference>
<dbReference type="InterPro" id="IPR013767">
    <property type="entry name" value="PAS_fold"/>
</dbReference>
<organism evidence="7 8">
    <name type="scientific">Desulfonema ishimotonii</name>
    <dbReference type="NCBI Taxonomy" id="45657"/>
    <lineage>
        <taxon>Bacteria</taxon>
        <taxon>Pseudomonadati</taxon>
        <taxon>Thermodesulfobacteriota</taxon>
        <taxon>Desulfobacteria</taxon>
        <taxon>Desulfobacterales</taxon>
        <taxon>Desulfococcaceae</taxon>
        <taxon>Desulfonema</taxon>
    </lineage>
</organism>
<dbReference type="SMART" id="SM00091">
    <property type="entry name" value="PAS"/>
    <property type="match status" value="2"/>
</dbReference>
<dbReference type="Gene3D" id="3.40.50.2300">
    <property type="match status" value="1"/>
</dbReference>
<dbReference type="CDD" id="cd16936">
    <property type="entry name" value="HATPase_RsbW-like"/>
    <property type="match status" value="1"/>
</dbReference>
<dbReference type="SUPFAM" id="SSF55785">
    <property type="entry name" value="PYP-like sensor domain (PAS domain)"/>
    <property type="match status" value="2"/>
</dbReference>
<name>A0A401FRJ1_9BACT</name>
<protein>
    <recommendedName>
        <fullName evidence="9">Histidine kinase</fullName>
    </recommendedName>
</protein>
<dbReference type="Pfam" id="PF13188">
    <property type="entry name" value="PAS_8"/>
    <property type="match status" value="1"/>
</dbReference>
<keyword evidence="8" id="KW-1185">Reference proteome</keyword>
<dbReference type="PANTHER" id="PTHR44591:SF3">
    <property type="entry name" value="RESPONSE REGULATORY DOMAIN-CONTAINING PROTEIN"/>
    <property type="match status" value="1"/>
</dbReference>
<dbReference type="InterPro" id="IPR001932">
    <property type="entry name" value="PPM-type_phosphatase-like_dom"/>
</dbReference>